<evidence type="ECO:0000313" key="3">
    <source>
        <dbReference type="Proteomes" id="UP000163220"/>
    </source>
</evidence>
<reference evidence="2 3" key="1">
    <citation type="submission" date="1998-09" db="EMBL/GenBank/DDBJ databases">
        <title>Complete genomic sequence of vaccinia virus (Tian Tan strain).</title>
        <authorList>
            <person name="Jin Q."/>
            <person name="Hou Y.D."/>
            <person name="Cheng N.H."/>
            <person name="Yao E.M."/>
            <person name="Cheng S.X."/>
            <person name="Yang X.K."/>
            <person name="Jing D.Y."/>
            <person name="Yu W.H."/>
            <person name="Yuan J.S."/>
            <person name="Ma X.J."/>
        </authorList>
    </citation>
    <scope>NUCLEOTIDE SEQUENCE [LARGE SCALE GENOMIC DNA]</scope>
    <source>
        <strain evidence="2">Tian Tan</strain>
    </source>
</reference>
<feature type="transmembrane region" description="Helical" evidence="1">
    <location>
        <begin position="12"/>
        <end position="31"/>
    </location>
</feature>
<dbReference type="EMBL" id="AF095689">
    <property type="protein sequence ID" value="AAF34029.1"/>
    <property type="molecule type" value="Genomic_DNA"/>
</dbReference>
<feature type="transmembrane region" description="Helical" evidence="1">
    <location>
        <begin position="106"/>
        <end position="129"/>
    </location>
</feature>
<keyword evidence="1" id="KW-0812">Transmembrane</keyword>
<keyword evidence="1" id="KW-0472">Membrane</keyword>
<sequence>MSGKRWSRVRLRYRSGFWIIIIIVYDIIIIFDFDIYFAILMMSCISCIFSTRLNISAFIVYYYHISKPKMYALNITTIVDESYSMNSLIVIGFSFCHLSNSFFIKLYIIISISIVCSNINEYSIIAKFFNSMRKQNIPKPYNIYSGTLKLNVQDSPKYVNFNSAKSFKNLPLIDR</sequence>
<feature type="transmembrane region" description="Helical" evidence="1">
    <location>
        <begin position="37"/>
        <end position="63"/>
    </location>
</feature>
<name>Q9JF71_VACCT</name>
<evidence type="ECO:0000256" key="1">
    <source>
        <dbReference type="SAM" id="Phobius"/>
    </source>
</evidence>
<proteinExistence type="predicted"/>
<accession>Q9JF71</accession>
<organismHost>
    <name type="scientific">Homo sapiens</name>
    <name type="common">Human</name>
    <dbReference type="NCBI Taxonomy" id="9606"/>
</organismHost>
<organism evidence="2 3">
    <name type="scientific">Vaccinia virus (strain Tian Tan)</name>
    <name type="common">VACV</name>
    <dbReference type="NCBI Taxonomy" id="10253"/>
    <lineage>
        <taxon>Viruses</taxon>
        <taxon>Varidnaviria</taxon>
        <taxon>Bamfordvirae</taxon>
        <taxon>Nucleocytoviricota</taxon>
        <taxon>Pokkesviricetes</taxon>
        <taxon>Chitovirales</taxon>
        <taxon>Poxviridae</taxon>
        <taxon>Chordopoxvirinae</taxon>
        <taxon>Orthopoxvirus</taxon>
        <taxon>Vaccinia virus</taxon>
    </lineage>
</organism>
<protein>
    <submittedName>
        <fullName evidence="2">TA32R</fullName>
    </submittedName>
</protein>
<keyword evidence="1" id="KW-1133">Transmembrane helix</keyword>
<dbReference type="Proteomes" id="UP000163220">
    <property type="component" value="Segment"/>
</dbReference>
<evidence type="ECO:0000313" key="2">
    <source>
        <dbReference type="EMBL" id="AAF34029.1"/>
    </source>
</evidence>